<name>A0ABU0A077_9BACI</name>
<keyword evidence="6 7" id="KW-0472">Membrane</keyword>
<evidence type="ECO:0000256" key="1">
    <source>
        <dbReference type="ARBA" id="ARBA00004651"/>
    </source>
</evidence>
<evidence type="ECO:0000256" key="4">
    <source>
        <dbReference type="ARBA" id="ARBA00022692"/>
    </source>
</evidence>
<dbReference type="RefSeq" id="WP_307329728.1">
    <property type="nucleotide sequence ID" value="NZ_JAUSUG010000020.1"/>
</dbReference>
<keyword evidence="5 7" id="KW-1133">Transmembrane helix</keyword>
<evidence type="ECO:0000256" key="5">
    <source>
        <dbReference type="ARBA" id="ARBA00022989"/>
    </source>
</evidence>
<comment type="similarity">
    <text evidence="2">Belongs to the chromate ion transporter (CHR) (TC 2.A.51) family.</text>
</comment>
<evidence type="ECO:0000256" key="3">
    <source>
        <dbReference type="ARBA" id="ARBA00022475"/>
    </source>
</evidence>
<comment type="caution">
    <text evidence="8">The sequence shown here is derived from an EMBL/GenBank/DDBJ whole genome shotgun (WGS) entry which is preliminary data.</text>
</comment>
<dbReference type="InterPro" id="IPR052518">
    <property type="entry name" value="CHR_Transporter"/>
</dbReference>
<dbReference type="PANTHER" id="PTHR43663:SF1">
    <property type="entry name" value="CHROMATE TRANSPORTER"/>
    <property type="match status" value="1"/>
</dbReference>
<evidence type="ECO:0000313" key="8">
    <source>
        <dbReference type="EMBL" id="MDQ0256894.1"/>
    </source>
</evidence>
<dbReference type="Proteomes" id="UP001230005">
    <property type="component" value="Unassembled WGS sequence"/>
</dbReference>
<feature type="transmembrane region" description="Helical" evidence="7">
    <location>
        <begin position="109"/>
        <end position="130"/>
    </location>
</feature>
<keyword evidence="4 7" id="KW-0812">Transmembrane</keyword>
<evidence type="ECO:0000313" key="9">
    <source>
        <dbReference type="Proteomes" id="UP001230005"/>
    </source>
</evidence>
<dbReference type="InterPro" id="IPR003370">
    <property type="entry name" value="Chromate_transpt"/>
</dbReference>
<reference evidence="8 9" key="1">
    <citation type="submission" date="2023-07" db="EMBL/GenBank/DDBJ databases">
        <title>Genomic Encyclopedia of Type Strains, Phase IV (KMG-IV): sequencing the most valuable type-strain genomes for metagenomic binning, comparative biology and taxonomic classification.</title>
        <authorList>
            <person name="Goeker M."/>
        </authorList>
    </citation>
    <scope>NUCLEOTIDE SEQUENCE [LARGE SCALE GENOMIC DNA]</scope>
    <source>
        <strain evidence="8 9">DSM 9768</strain>
    </source>
</reference>
<dbReference type="PANTHER" id="PTHR43663">
    <property type="entry name" value="CHROMATE TRANSPORT PROTEIN-RELATED"/>
    <property type="match status" value="1"/>
</dbReference>
<evidence type="ECO:0000256" key="2">
    <source>
        <dbReference type="ARBA" id="ARBA00005262"/>
    </source>
</evidence>
<sequence length="179" mass="19552">MIYWEIFLAFFIPGIVGYGGGPATIPLIEYEVVHRYGWMTVEEFGEVLALGNAFPGPIATKMAGYIGFVEGGILGAAIGLFATIAPSLILMVVLLGLLYRFKDSPKVKLLSTIVRPTIAVLLGVLTYRFIETSYIESGWLQTIFLLGISYFLLEKRKVHPAFVILGALIYGAIFLAPAT</sequence>
<feature type="transmembrane region" description="Helical" evidence="7">
    <location>
        <begin position="136"/>
        <end position="153"/>
    </location>
</feature>
<dbReference type="EMBL" id="JAUSUG010000020">
    <property type="protein sequence ID" value="MDQ0256894.1"/>
    <property type="molecule type" value="Genomic_DNA"/>
</dbReference>
<protein>
    <submittedName>
        <fullName evidence="8">Chromate transporter</fullName>
    </submittedName>
</protein>
<feature type="transmembrane region" description="Helical" evidence="7">
    <location>
        <begin position="7"/>
        <end position="28"/>
    </location>
</feature>
<gene>
    <name evidence="8" type="ORF">J2S74_004316</name>
</gene>
<organism evidence="8 9">
    <name type="scientific">Evansella vedderi</name>
    <dbReference type="NCBI Taxonomy" id="38282"/>
    <lineage>
        <taxon>Bacteria</taxon>
        <taxon>Bacillati</taxon>
        <taxon>Bacillota</taxon>
        <taxon>Bacilli</taxon>
        <taxon>Bacillales</taxon>
        <taxon>Bacillaceae</taxon>
        <taxon>Evansella</taxon>
    </lineage>
</organism>
<keyword evidence="3" id="KW-1003">Cell membrane</keyword>
<feature type="transmembrane region" description="Helical" evidence="7">
    <location>
        <begin position="160"/>
        <end position="178"/>
    </location>
</feature>
<proteinExistence type="inferred from homology"/>
<feature type="transmembrane region" description="Helical" evidence="7">
    <location>
        <begin position="72"/>
        <end position="97"/>
    </location>
</feature>
<keyword evidence="9" id="KW-1185">Reference proteome</keyword>
<evidence type="ECO:0000256" key="7">
    <source>
        <dbReference type="SAM" id="Phobius"/>
    </source>
</evidence>
<comment type="subcellular location">
    <subcellularLocation>
        <location evidence="1">Cell membrane</location>
        <topology evidence="1">Multi-pass membrane protein</topology>
    </subcellularLocation>
</comment>
<accession>A0ABU0A077</accession>
<evidence type="ECO:0000256" key="6">
    <source>
        <dbReference type="ARBA" id="ARBA00023136"/>
    </source>
</evidence>
<dbReference type="Pfam" id="PF02417">
    <property type="entry name" value="Chromate_transp"/>
    <property type="match status" value="1"/>
</dbReference>